<accession>A0A6N9HPL2</accession>
<proteinExistence type="predicted"/>
<evidence type="ECO:0000313" key="2">
    <source>
        <dbReference type="Proteomes" id="UP000448575"/>
    </source>
</evidence>
<dbReference type="SUPFAM" id="SSF48371">
    <property type="entry name" value="ARM repeat"/>
    <property type="match status" value="1"/>
</dbReference>
<organism evidence="1 2">
    <name type="scientific">Pseudoduganella guangdongensis</name>
    <dbReference type="NCBI Taxonomy" id="2692179"/>
    <lineage>
        <taxon>Bacteria</taxon>
        <taxon>Pseudomonadati</taxon>
        <taxon>Pseudomonadota</taxon>
        <taxon>Betaproteobacteria</taxon>
        <taxon>Burkholderiales</taxon>
        <taxon>Oxalobacteraceae</taxon>
        <taxon>Telluria group</taxon>
        <taxon>Pseudoduganella</taxon>
    </lineage>
</organism>
<dbReference type="AlphaFoldDB" id="A0A6N9HPL2"/>
<comment type="caution">
    <text evidence="1">The sequence shown here is derived from an EMBL/GenBank/DDBJ whole genome shotgun (WGS) entry which is preliminary data.</text>
</comment>
<dbReference type="RefSeq" id="WP_161028533.1">
    <property type="nucleotide sequence ID" value="NZ_WWCJ01000033.1"/>
</dbReference>
<keyword evidence="2" id="KW-1185">Reference proteome</keyword>
<dbReference type="InterPro" id="IPR016024">
    <property type="entry name" value="ARM-type_fold"/>
</dbReference>
<sequence>MKLIRKSSLQRRQKDATIHCEIELCEVAGSPGRFLVNLRQGRTGEEWRESTRTPQPVDWQTAETLFELALVERAAQGFSQPAAEAPAPSSAPPAQAAAAAAIAAPAAPQRELDAAATALLRQLEPGSWKALDQHHRNRLLWRLGERRVRQAVPAMVGLLEQGDSMQDYCLAWAIGRCGDRGAAVAMQELHQRGRSDAVRRIALQAWLMLADAAALREHAARLVADWPAALRQAWEQQDEQQLLSLANDNDAWRSLSKADWLEQLHQVAQCQPMARRILLTQLRRLPLQAGTFRTVRHVYKAAEMACDAELFGLLQQRFDTDVHTATGQWIYVRRNYTRFAVEGARPDSQVAYGQRTRDYLRRRGWRTLRRLGEAADPDYIPMALGVLAAMDDSSAGQPHVRNGRAYDAYSFWLVFNRMLRAGGQWRSNRPGTAWYQPAPLQADERRQEAFPELWDGQPQALLALLQQSRCGGVHEFAARALADNQAFCADLPLDTVRELLRSPYLSTARFAFQVARRRFEDGTPPTDWLLLLIQCTLPEATQYALDCIVRDPLRYAADPLLVAAIACAPLEGVRRQGRMLCQVATALPGQAPAIVMQLLDWLDNCADIDDATQAVPAIGDDLQWLLENPLGAAAAAAPYERLLQLLAHPLAAVRLLACQWLMLHAAPAAMLPGARLATLLQDSDAAVRGAAVNLFGRLPDHVLAAQTELIITFATHAEASVRRAIDAVIQRLAAGEPAFRQALLAGLLDAVFRSETGEGMHRDAVAWISGPLKDEPQLADSALLQRLLAARSKGALLLGARLLPAFRHEQFDVAAWAAFGRNPTASVRQWAFAAFRADPQRVREHMEAALRIFDSRFDDSREFAAAFFSEACTRDDWTPLLLVNLCDHQDPAAQRFGRAMITRHFDVGDVTELLDKLSQHPSANMQLFVSAWLESACAGDLAKLQRLEPYFLNVLSQVNRGRVVKARVQAFLRAQAELSPDIAAFVARVFARQVVTVAIADKAQYIEGLRAIQHRYPELPAAITIHTPALIAAKGSKP</sequence>
<evidence type="ECO:0008006" key="3">
    <source>
        <dbReference type="Google" id="ProtNLM"/>
    </source>
</evidence>
<reference evidence="1 2" key="1">
    <citation type="submission" date="2019-12" db="EMBL/GenBank/DDBJ databases">
        <title>Novel species isolated from a subtropical stream in China.</title>
        <authorList>
            <person name="Lu H."/>
        </authorList>
    </citation>
    <scope>NUCLEOTIDE SEQUENCE [LARGE SCALE GENOMIC DNA]</scope>
    <source>
        <strain evidence="1 2">DS3</strain>
    </source>
</reference>
<dbReference type="EMBL" id="WWCJ01000033">
    <property type="protein sequence ID" value="MYN05588.1"/>
    <property type="molecule type" value="Genomic_DNA"/>
</dbReference>
<evidence type="ECO:0000313" key="1">
    <source>
        <dbReference type="EMBL" id="MYN05588.1"/>
    </source>
</evidence>
<name>A0A6N9HPL2_9BURK</name>
<protein>
    <recommendedName>
        <fullName evidence="3">HEAT repeat domain-containing protein</fullName>
    </recommendedName>
</protein>
<gene>
    <name evidence="1" type="ORF">GTP41_26195</name>
</gene>
<dbReference type="Proteomes" id="UP000448575">
    <property type="component" value="Unassembled WGS sequence"/>
</dbReference>